<evidence type="ECO:0000256" key="5">
    <source>
        <dbReference type="ARBA" id="ARBA00023136"/>
    </source>
</evidence>
<dbReference type="PANTHER" id="PTHR36115">
    <property type="entry name" value="PROLINE-RICH ANTIGEN HOMOLOG-RELATED"/>
    <property type="match status" value="1"/>
</dbReference>
<evidence type="ECO:0000259" key="7">
    <source>
        <dbReference type="Pfam" id="PF06271"/>
    </source>
</evidence>
<dbReference type="EMBL" id="CP016503">
    <property type="protein sequence ID" value="ANV97387.1"/>
    <property type="molecule type" value="Genomic_DNA"/>
</dbReference>
<gene>
    <name evidence="8" type="ORF">BBW65_00485</name>
</gene>
<dbReference type="AlphaFoldDB" id="A0A1B1U3P1"/>
<dbReference type="InterPro" id="IPR010432">
    <property type="entry name" value="RDD"/>
</dbReference>
<evidence type="ECO:0000313" key="9">
    <source>
        <dbReference type="Proteomes" id="UP000092884"/>
    </source>
</evidence>
<keyword evidence="2" id="KW-1003">Cell membrane</keyword>
<evidence type="ECO:0000256" key="3">
    <source>
        <dbReference type="ARBA" id="ARBA00022692"/>
    </source>
</evidence>
<evidence type="ECO:0000256" key="6">
    <source>
        <dbReference type="SAM" id="Phobius"/>
    </source>
</evidence>
<accession>A0A1B1U3P1</accession>
<keyword evidence="4 6" id="KW-1133">Transmembrane helix</keyword>
<keyword evidence="5 6" id="KW-0472">Membrane</keyword>
<feature type="transmembrane region" description="Helical" evidence="6">
    <location>
        <begin position="56"/>
        <end position="78"/>
    </location>
</feature>
<dbReference type="Proteomes" id="UP000092884">
    <property type="component" value="Chromosome"/>
</dbReference>
<dbReference type="InterPro" id="IPR051791">
    <property type="entry name" value="Pra-immunoreactive"/>
</dbReference>
<protein>
    <recommendedName>
        <fullName evidence="7">RDD domain-containing protein</fullName>
    </recommendedName>
</protein>
<evidence type="ECO:0000256" key="1">
    <source>
        <dbReference type="ARBA" id="ARBA00004651"/>
    </source>
</evidence>
<proteinExistence type="predicted"/>
<evidence type="ECO:0000256" key="4">
    <source>
        <dbReference type="ARBA" id="ARBA00022989"/>
    </source>
</evidence>
<dbReference type="OrthoDB" id="5358104at2"/>
<evidence type="ECO:0000256" key="2">
    <source>
        <dbReference type="ARBA" id="ARBA00022475"/>
    </source>
</evidence>
<name>A0A1B1U3P1_9HELI</name>
<sequence>MNNRDLIEEKLYREQIVLAPILRRFFAINIDLLLVSFIFQMFFWNDLKSISGDTQAVVQFVSGYSLHLLLFMFVYEWLMTYAYGATLGKIVCKIRVVSIALLDHPAIVAAFLRALLKMLQFFIIPPLFCLVFFTFLRQGLHDWLAKSIVIKNA</sequence>
<feature type="domain" description="RDD" evidence="7">
    <location>
        <begin position="19"/>
        <end position="146"/>
    </location>
</feature>
<organism evidence="8 9">
    <name type="scientific">Helicobacter enhydrae</name>
    <dbReference type="NCBI Taxonomy" id="222136"/>
    <lineage>
        <taxon>Bacteria</taxon>
        <taxon>Pseudomonadati</taxon>
        <taxon>Campylobacterota</taxon>
        <taxon>Epsilonproteobacteria</taxon>
        <taxon>Campylobacterales</taxon>
        <taxon>Helicobacteraceae</taxon>
        <taxon>Helicobacter</taxon>
    </lineage>
</organism>
<dbReference type="Pfam" id="PF06271">
    <property type="entry name" value="RDD"/>
    <property type="match status" value="1"/>
</dbReference>
<feature type="transmembrane region" description="Helical" evidence="6">
    <location>
        <begin position="21"/>
        <end position="44"/>
    </location>
</feature>
<keyword evidence="9" id="KW-1185">Reference proteome</keyword>
<comment type="subcellular location">
    <subcellularLocation>
        <location evidence="1">Cell membrane</location>
        <topology evidence="1">Multi-pass membrane protein</topology>
    </subcellularLocation>
</comment>
<keyword evidence="3 6" id="KW-0812">Transmembrane</keyword>
<dbReference type="KEGG" id="het:BBW65_00485"/>
<feature type="transmembrane region" description="Helical" evidence="6">
    <location>
        <begin position="118"/>
        <end position="136"/>
    </location>
</feature>
<dbReference type="STRING" id="222136.BBW65_00485"/>
<dbReference type="GO" id="GO:0005886">
    <property type="term" value="C:plasma membrane"/>
    <property type="evidence" value="ECO:0007669"/>
    <property type="project" value="UniProtKB-SubCell"/>
</dbReference>
<evidence type="ECO:0000313" key="8">
    <source>
        <dbReference type="EMBL" id="ANV97387.1"/>
    </source>
</evidence>
<reference evidence="9" key="1">
    <citation type="submission" date="2016-07" db="EMBL/GenBank/DDBJ databases">
        <authorList>
            <person name="Florea S."/>
            <person name="Webb J.S."/>
            <person name="Jaromczyk J."/>
            <person name="Schardl C.L."/>
        </authorList>
    </citation>
    <scope>NUCLEOTIDE SEQUENCE [LARGE SCALE GENOMIC DNA]</scope>
    <source>
        <strain evidence="9">MIT 01-6242</strain>
    </source>
</reference>
<dbReference type="RefSeq" id="WP_066338308.1">
    <property type="nucleotide sequence ID" value="NZ_CP016503.1"/>
</dbReference>